<dbReference type="SUPFAM" id="SSF81296">
    <property type="entry name" value="E set domains"/>
    <property type="match status" value="1"/>
</dbReference>
<reference evidence="2" key="1">
    <citation type="submission" date="2021-06" db="EMBL/GenBank/DDBJ databases">
        <authorList>
            <person name="Kallberg Y."/>
            <person name="Tangrot J."/>
            <person name="Rosling A."/>
        </authorList>
    </citation>
    <scope>NUCLEOTIDE SEQUENCE</scope>
    <source>
        <strain evidence="2">87-6 pot B 2015</strain>
    </source>
</reference>
<dbReference type="AlphaFoldDB" id="A0A9N9I429"/>
<gene>
    <name evidence="2" type="ORF">FMOSSE_LOCUS14888</name>
</gene>
<feature type="domain" description="SEC63" evidence="1">
    <location>
        <begin position="10"/>
        <end position="75"/>
    </location>
</feature>
<proteinExistence type="predicted"/>
<evidence type="ECO:0000313" key="2">
    <source>
        <dbReference type="EMBL" id="CAG8719533.1"/>
    </source>
</evidence>
<dbReference type="Gene3D" id="2.60.40.150">
    <property type="entry name" value="C2 domain"/>
    <property type="match status" value="1"/>
</dbReference>
<dbReference type="Proteomes" id="UP000789375">
    <property type="component" value="Unassembled WGS sequence"/>
</dbReference>
<accession>A0A9N9I429</accession>
<sequence length="81" mass="10028">MGTYISKCVDMFPMLKLEAQVHRLHVILYEYYSDFIWNDRIRSIVEPWWIFVEDSENVELHHSEYFILNRKQLDDNQYIRS</sequence>
<dbReference type="Pfam" id="PF02889">
    <property type="entry name" value="Sec63"/>
    <property type="match status" value="1"/>
</dbReference>
<dbReference type="InterPro" id="IPR035892">
    <property type="entry name" value="C2_domain_sf"/>
</dbReference>
<comment type="caution">
    <text evidence="2">The sequence shown here is derived from an EMBL/GenBank/DDBJ whole genome shotgun (WGS) entry which is preliminary data.</text>
</comment>
<evidence type="ECO:0000259" key="1">
    <source>
        <dbReference type="Pfam" id="PF02889"/>
    </source>
</evidence>
<protein>
    <submittedName>
        <fullName evidence="2">4451_t:CDS:1</fullName>
    </submittedName>
</protein>
<dbReference type="InterPro" id="IPR004179">
    <property type="entry name" value="Sec63-dom"/>
</dbReference>
<organism evidence="2 3">
    <name type="scientific">Funneliformis mosseae</name>
    <name type="common">Endomycorrhizal fungus</name>
    <name type="synonym">Glomus mosseae</name>
    <dbReference type="NCBI Taxonomy" id="27381"/>
    <lineage>
        <taxon>Eukaryota</taxon>
        <taxon>Fungi</taxon>
        <taxon>Fungi incertae sedis</taxon>
        <taxon>Mucoromycota</taxon>
        <taxon>Glomeromycotina</taxon>
        <taxon>Glomeromycetes</taxon>
        <taxon>Glomerales</taxon>
        <taxon>Glomeraceae</taxon>
        <taxon>Funneliformis</taxon>
    </lineage>
</organism>
<evidence type="ECO:0000313" key="3">
    <source>
        <dbReference type="Proteomes" id="UP000789375"/>
    </source>
</evidence>
<keyword evidence="3" id="KW-1185">Reference proteome</keyword>
<dbReference type="InterPro" id="IPR014756">
    <property type="entry name" value="Ig_E-set"/>
</dbReference>
<name>A0A9N9I429_FUNMO</name>
<dbReference type="EMBL" id="CAJVPP010013027">
    <property type="protein sequence ID" value="CAG8719533.1"/>
    <property type="molecule type" value="Genomic_DNA"/>
</dbReference>